<evidence type="ECO:0000256" key="3">
    <source>
        <dbReference type="ARBA" id="ARBA00022475"/>
    </source>
</evidence>
<dbReference type="Pfam" id="PF05977">
    <property type="entry name" value="MFS_3"/>
    <property type="match status" value="1"/>
</dbReference>
<evidence type="ECO:0000259" key="9">
    <source>
        <dbReference type="PROSITE" id="PS50850"/>
    </source>
</evidence>
<dbReference type="PROSITE" id="PS50850">
    <property type="entry name" value="MFS"/>
    <property type="match status" value="1"/>
</dbReference>
<dbReference type="EMBL" id="AP027735">
    <property type="protein sequence ID" value="BDZ59404.1"/>
    <property type="molecule type" value="Genomic_DNA"/>
</dbReference>
<dbReference type="Gene3D" id="1.20.1250.20">
    <property type="entry name" value="MFS general substrate transporter like domains"/>
    <property type="match status" value="1"/>
</dbReference>
<evidence type="ECO:0000313" key="10">
    <source>
        <dbReference type="EMBL" id="BDZ59404.1"/>
    </source>
</evidence>
<feature type="transmembrane region" description="Helical" evidence="8">
    <location>
        <begin position="165"/>
        <end position="189"/>
    </location>
</feature>
<dbReference type="RefSeq" id="WP_350226984.1">
    <property type="nucleotide sequence ID" value="NZ_AP027735.1"/>
</dbReference>
<feature type="transmembrane region" description="Helical" evidence="8">
    <location>
        <begin position="49"/>
        <end position="68"/>
    </location>
</feature>
<evidence type="ECO:0000256" key="5">
    <source>
        <dbReference type="ARBA" id="ARBA00022989"/>
    </source>
</evidence>
<name>A0ABM8HEK9_9MICO</name>
<gene>
    <name evidence="10" type="ORF">GCM10025872_30610</name>
</gene>
<sequence>MSPTFASLSIRNYRIYFTGALLSNVGTWMGRVAQDWLVLVELTDHDSTALGIVTALQFAPVVLLAPVAGTLADRFRKRRVLAITQTGLAVTAALLALLTLTGVVQLWQVYLLAALQGFFTAADNPARQAFVSEMVPPERLGNAVGLNSASFNAARLIGPAVAGLLIAWVGTGWTLVVNTFSFVAVLVALQMMRGNELHPAPRGKGAAACARASPTSGTGPT</sequence>
<keyword evidence="6 8" id="KW-0472">Membrane</keyword>
<keyword evidence="2" id="KW-0813">Transport</keyword>
<dbReference type="InterPro" id="IPR036259">
    <property type="entry name" value="MFS_trans_sf"/>
</dbReference>
<dbReference type="SUPFAM" id="SSF103473">
    <property type="entry name" value="MFS general substrate transporter"/>
    <property type="match status" value="1"/>
</dbReference>
<comment type="subcellular location">
    <subcellularLocation>
        <location evidence="1">Cell membrane</location>
        <topology evidence="1">Multi-pass membrane protein</topology>
    </subcellularLocation>
</comment>
<dbReference type="PANTHER" id="PTHR23513:SF11">
    <property type="entry name" value="STAPHYLOFERRIN A TRANSPORTER"/>
    <property type="match status" value="1"/>
</dbReference>
<feature type="transmembrane region" description="Helical" evidence="8">
    <location>
        <begin position="12"/>
        <end position="29"/>
    </location>
</feature>
<dbReference type="InterPro" id="IPR020846">
    <property type="entry name" value="MFS_dom"/>
</dbReference>
<proteinExistence type="predicted"/>
<evidence type="ECO:0000256" key="7">
    <source>
        <dbReference type="SAM" id="MobiDB-lite"/>
    </source>
</evidence>
<evidence type="ECO:0000256" key="4">
    <source>
        <dbReference type="ARBA" id="ARBA00022692"/>
    </source>
</evidence>
<accession>A0ABM8HEK9</accession>
<feature type="transmembrane region" description="Helical" evidence="8">
    <location>
        <begin position="80"/>
        <end position="107"/>
    </location>
</feature>
<keyword evidence="3" id="KW-1003">Cell membrane</keyword>
<evidence type="ECO:0000256" key="1">
    <source>
        <dbReference type="ARBA" id="ARBA00004651"/>
    </source>
</evidence>
<dbReference type="PANTHER" id="PTHR23513">
    <property type="entry name" value="INTEGRAL MEMBRANE EFFLUX PROTEIN-RELATED"/>
    <property type="match status" value="1"/>
</dbReference>
<dbReference type="CDD" id="cd06173">
    <property type="entry name" value="MFS_MefA_like"/>
    <property type="match status" value="1"/>
</dbReference>
<reference evidence="10" key="1">
    <citation type="journal article" date="2014" name="Int. J. Syst. Evol. Microbiol.">
        <title>Complete genome of a new Firmicutes species belonging to the dominant human colonic microbiota ('Ruminococcus bicirculans') reveals two chromosomes and a selective capacity to utilize plant glucans.</title>
        <authorList>
            <consortium name="NISC Comparative Sequencing Program"/>
            <person name="Wegmann U."/>
            <person name="Louis P."/>
            <person name="Goesmann A."/>
            <person name="Henrissat B."/>
            <person name="Duncan S.H."/>
            <person name="Flint H.J."/>
        </authorList>
    </citation>
    <scope>NUCLEOTIDE SEQUENCE</scope>
    <source>
        <strain evidence="10">NBRC 110608</strain>
    </source>
</reference>
<keyword evidence="5 8" id="KW-1133">Transmembrane helix</keyword>
<evidence type="ECO:0000256" key="6">
    <source>
        <dbReference type="ARBA" id="ARBA00023136"/>
    </source>
</evidence>
<keyword evidence="4 8" id="KW-0812">Transmembrane</keyword>
<organism evidence="10">
    <name type="scientific">Barrientosiimonas endolithica</name>
    <dbReference type="NCBI Taxonomy" id="1535208"/>
    <lineage>
        <taxon>Bacteria</taxon>
        <taxon>Bacillati</taxon>
        <taxon>Actinomycetota</taxon>
        <taxon>Actinomycetes</taxon>
        <taxon>Micrococcales</taxon>
        <taxon>Dermacoccaceae</taxon>
        <taxon>Barrientosiimonas</taxon>
    </lineage>
</organism>
<feature type="region of interest" description="Disordered" evidence="7">
    <location>
        <begin position="200"/>
        <end position="221"/>
    </location>
</feature>
<reference evidence="10" key="2">
    <citation type="submission" date="2023-02" db="EMBL/GenBank/DDBJ databases">
        <authorList>
            <person name="Sun Q."/>
            <person name="Mori K."/>
        </authorList>
    </citation>
    <scope>NUCLEOTIDE SEQUENCE</scope>
    <source>
        <strain evidence="10">NBRC 110608</strain>
    </source>
</reference>
<evidence type="ECO:0000256" key="8">
    <source>
        <dbReference type="SAM" id="Phobius"/>
    </source>
</evidence>
<evidence type="ECO:0000256" key="2">
    <source>
        <dbReference type="ARBA" id="ARBA00022448"/>
    </source>
</evidence>
<feature type="domain" description="Major facilitator superfamily (MFS) profile" evidence="9">
    <location>
        <begin position="4"/>
        <end position="221"/>
    </location>
</feature>
<protein>
    <recommendedName>
        <fullName evidence="9">Major facilitator superfamily (MFS) profile domain-containing protein</fullName>
    </recommendedName>
</protein>
<dbReference type="InterPro" id="IPR010290">
    <property type="entry name" value="TM_effector"/>
</dbReference>